<evidence type="ECO:0000313" key="5">
    <source>
        <dbReference type="Proteomes" id="UP001500755"/>
    </source>
</evidence>
<accession>A0ABN2TB97</accession>
<evidence type="ECO:0000256" key="1">
    <source>
        <dbReference type="ARBA" id="ARBA00008954"/>
    </source>
</evidence>
<organism evidence="4 5">
    <name type="scientific">Brevibacterium samyangense</name>
    <dbReference type="NCBI Taxonomy" id="366888"/>
    <lineage>
        <taxon>Bacteria</taxon>
        <taxon>Bacillati</taxon>
        <taxon>Actinomycetota</taxon>
        <taxon>Actinomycetes</taxon>
        <taxon>Micrococcales</taxon>
        <taxon>Brevibacteriaceae</taxon>
        <taxon>Brevibacterium</taxon>
    </lineage>
</organism>
<dbReference type="GO" id="GO:0008483">
    <property type="term" value="F:transaminase activity"/>
    <property type="evidence" value="ECO:0007669"/>
    <property type="project" value="UniProtKB-KW"/>
</dbReference>
<evidence type="ECO:0000313" key="4">
    <source>
        <dbReference type="EMBL" id="GAA2003199.1"/>
    </source>
</evidence>
<evidence type="ECO:0000256" key="3">
    <source>
        <dbReference type="RuleBase" id="RU003560"/>
    </source>
</evidence>
<reference evidence="4 5" key="1">
    <citation type="journal article" date="2019" name="Int. J. Syst. Evol. Microbiol.">
        <title>The Global Catalogue of Microorganisms (GCM) 10K type strain sequencing project: providing services to taxonomists for standard genome sequencing and annotation.</title>
        <authorList>
            <consortium name="The Broad Institute Genomics Platform"/>
            <consortium name="The Broad Institute Genome Sequencing Center for Infectious Disease"/>
            <person name="Wu L."/>
            <person name="Ma J."/>
        </authorList>
    </citation>
    <scope>NUCLEOTIDE SEQUENCE [LARGE SCALE GENOMIC DNA]</scope>
    <source>
        <strain evidence="4 5">JCM 14546</strain>
    </source>
</reference>
<keyword evidence="2 3" id="KW-0663">Pyridoxal phosphate</keyword>
<keyword evidence="4" id="KW-0032">Aminotransferase</keyword>
<comment type="similarity">
    <text evidence="1 3">Belongs to the class-III pyridoxal-phosphate-dependent aminotransferase family.</text>
</comment>
<dbReference type="InterPro" id="IPR005814">
    <property type="entry name" value="Aminotrans_3"/>
</dbReference>
<dbReference type="SUPFAM" id="SSF53383">
    <property type="entry name" value="PLP-dependent transferases"/>
    <property type="match status" value="1"/>
</dbReference>
<sequence length="484" mass="51674">MTATQESPTSTAEAPLASASSAASAAPAAGAAPSASADGSHLWRHFATMGDEKPVRVIESAEGCYLIDSEGNRLLDAIANLFCVNIGYSYGEEIGLVAAEQYAKLPYHSAWSSTHPAANALAAKVAELAPGDLDHVFFTPSGGESVEAAIKIARQYFHLKGENRFKVITRYNAYHGTSLGALSMIGIPAYRASFEPMTPGGLRVRNTRRVGRPENETEEEFTAFLLDDLEQRILQEGPDTIALILMEPVQNHGGMLVPPKGYSAGVRALADRYGILLASDETITGWGRTGEWFASSRFETQPDIITTAKGLSSAYAVIGCAIASEKVFAPFREAGVSFTHGNTFGAHPVQSAVALKNLEIMERLDLNSHVKAKEEDLRSTLAAALEGFGIVRDLRGTGFFYAIEFANTKADGTSLTGEQLAKLYGKETLAKFEDEGVIFRLGTGGGIPVLSVCPPLVADQPEFDHMAAALRAVLPVLQAEFDAL</sequence>
<dbReference type="InterPro" id="IPR015421">
    <property type="entry name" value="PyrdxlP-dep_Trfase_major"/>
</dbReference>
<dbReference type="Proteomes" id="UP001500755">
    <property type="component" value="Unassembled WGS sequence"/>
</dbReference>
<dbReference type="InterPro" id="IPR015422">
    <property type="entry name" value="PyrdxlP-dep_Trfase_small"/>
</dbReference>
<gene>
    <name evidence="4" type="ORF">GCM10009755_10190</name>
</gene>
<dbReference type="Gene3D" id="3.40.640.10">
    <property type="entry name" value="Type I PLP-dependent aspartate aminotransferase-like (Major domain)"/>
    <property type="match status" value="1"/>
</dbReference>
<dbReference type="PANTHER" id="PTHR43094">
    <property type="entry name" value="AMINOTRANSFERASE"/>
    <property type="match status" value="1"/>
</dbReference>
<name>A0ABN2TB97_9MICO</name>
<dbReference type="Gene3D" id="3.90.1150.10">
    <property type="entry name" value="Aspartate Aminotransferase, domain 1"/>
    <property type="match status" value="1"/>
</dbReference>
<dbReference type="CDD" id="cd00610">
    <property type="entry name" value="OAT_like"/>
    <property type="match status" value="1"/>
</dbReference>
<dbReference type="PANTHER" id="PTHR43094:SF1">
    <property type="entry name" value="AMINOTRANSFERASE CLASS-III"/>
    <property type="match status" value="1"/>
</dbReference>
<protein>
    <submittedName>
        <fullName evidence="4">Aspartate aminotransferase family protein</fullName>
    </submittedName>
</protein>
<dbReference type="RefSeq" id="WP_344307584.1">
    <property type="nucleotide sequence ID" value="NZ_BAAANO010000009.1"/>
</dbReference>
<dbReference type="EMBL" id="BAAANO010000009">
    <property type="protein sequence ID" value="GAA2003199.1"/>
    <property type="molecule type" value="Genomic_DNA"/>
</dbReference>
<dbReference type="Pfam" id="PF00202">
    <property type="entry name" value="Aminotran_3"/>
    <property type="match status" value="1"/>
</dbReference>
<evidence type="ECO:0000256" key="2">
    <source>
        <dbReference type="ARBA" id="ARBA00022898"/>
    </source>
</evidence>
<proteinExistence type="inferred from homology"/>
<keyword evidence="4" id="KW-0808">Transferase</keyword>
<keyword evidence="5" id="KW-1185">Reference proteome</keyword>
<dbReference type="InterPro" id="IPR015424">
    <property type="entry name" value="PyrdxlP-dep_Trfase"/>
</dbReference>
<comment type="caution">
    <text evidence="4">The sequence shown here is derived from an EMBL/GenBank/DDBJ whole genome shotgun (WGS) entry which is preliminary data.</text>
</comment>